<dbReference type="EMBL" id="FO818640">
    <property type="protein sequence ID" value="CDM93837.1"/>
    <property type="molecule type" value="Genomic_DNA"/>
</dbReference>
<keyword evidence="1" id="KW-0472">Membrane</keyword>
<keyword evidence="1" id="KW-1133">Transmembrane helix</keyword>
<evidence type="ECO:0000313" key="3">
    <source>
        <dbReference type="Proteomes" id="UP000032946"/>
    </source>
</evidence>
<keyword evidence="3" id="KW-1185">Reference proteome</keyword>
<sequence length="164" mass="18567">MVASLPPGSLFFPVLSSLLYNWLQKSTMTDHDIPKLDRKGLREFGLTTGAICAGLFGLLLPLIFRHWPPPAWPWVVATILWVWSFLSPSTLNPIYYTWMRIGLVLAGINTRIILGAVFYVMIAPMGAIKRLFGSDAMRRDLDPNVSTYRVPSQVRSRVSMERPF</sequence>
<dbReference type="Proteomes" id="UP000032946">
    <property type="component" value="Chromosome"/>
</dbReference>
<organism evidence="2 3">
    <name type="scientific">Limnospira indica PCC 8005</name>
    <dbReference type="NCBI Taxonomy" id="376219"/>
    <lineage>
        <taxon>Bacteria</taxon>
        <taxon>Bacillati</taxon>
        <taxon>Cyanobacteriota</taxon>
        <taxon>Cyanophyceae</taxon>
        <taxon>Oscillatoriophycideae</taxon>
        <taxon>Oscillatoriales</taxon>
        <taxon>Sirenicapillariaceae</taxon>
        <taxon>Limnospira</taxon>
    </lineage>
</organism>
<dbReference type="InterPro" id="IPR045781">
    <property type="entry name" value="SxtJ"/>
</dbReference>
<gene>
    <name evidence="2" type="ORF">ARTHRO_11511</name>
</gene>
<dbReference type="AlphaFoldDB" id="A0A9P1KCC4"/>
<feature type="transmembrane region" description="Helical" evidence="1">
    <location>
        <begin position="44"/>
        <end position="64"/>
    </location>
</feature>
<evidence type="ECO:0008006" key="4">
    <source>
        <dbReference type="Google" id="ProtNLM"/>
    </source>
</evidence>
<protein>
    <recommendedName>
        <fullName evidence="4">SxtJ</fullName>
    </recommendedName>
</protein>
<name>A0A9P1KCC4_9CYAN</name>
<evidence type="ECO:0000256" key="1">
    <source>
        <dbReference type="SAM" id="Phobius"/>
    </source>
</evidence>
<feature type="transmembrane region" description="Helical" evidence="1">
    <location>
        <begin position="98"/>
        <end position="122"/>
    </location>
</feature>
<proteinExistence type="predicted"/>
<dbReference type="RefSeq" id="WP_006620909.1">
    <property type="nucleotide sequence ID" value="NZ_FO818640.1"/>
</dbReference>
<dbReference type="Pfam" id="PF19588">
    <property type="entry name" value="SxtJ"/>
    <property type="match status" value="1"/>
</dbReference>
<evidence type="ECO:0000313" key="2">
    <source>
        <dbReference type="EMBL" id="CDM93837.1"/>
    </source>
</evidence>
<reference evidence="2 3" key="1">
    <citation type="submission" date="2014-02" db="EMBL/GenBank/DDBJ databases">
        <authorList>
            <person name="Genoscope - CEA"/>
        </authorList>
    </citation>
    <scope>NUCLEOTIDE SEQUENCE [LARGE SCALE GENOMIC DNA]</scope>
    <source>
        <strain evidence="2 3">PCC 8005</strain>
    </source>
</reference>
<keyword evidence="1" id="KW-0812">Transmembrane</keyword>
<feature type="transmembrane region" description="Helical" evidence="1">
    <location>
        <begin position="6"/>
        <end position="23"/>
    </location>
</feature>
<accession>A0A9P1KCC4</accession>
<feature type="transmembrane region" description="Helical" evidence="1">
    <location>
        <begin position="70"/>
        <end position="86"/>
    </location>
</feature>